<name>A0A2U9SDG7_9PROT</name>
<dbReference type="Gene3D" id="3.40.50.1440">
    <property type="entry name" value="Tubulin/FtsZ, GTPase domain"/>
    <property type="match status" value="1"/>
</dbReference>
<organism evidence="1 2">
    <name type="scientific">Azospirillum ramasamyi</name>
    <dbReference type="NCBI Taxonomy" id="682998"/>
    <lineage>
        <taxon>Bacteria</taxon>
        <taxon>Pseudomonadati</taxon>
        <taxon>Pseudomonadota</taxon>
        <taxon>Alphaproteobacteria</taxon>
        <taxon>Rhodospirillales</taxon>
        <taxon>Azospirillaceae</taxon>
        <taxon>Azospirillum</taxon>
    </lineage>
</organism>
<dbReference type="EMBL" id="CP029832">
    <property type="protein sequence ID" value="AWU96893.1"/>
    <property type="molecule type" value="Genomic_DNA"/>
</dbReference>
<dbReference type="Pfam" id="PF13809">
    <property type="entry name" value="Tubulin_2"/>
    <property type="match status" value="1"/>
</dbReference>
<dbReference type="InterPro" id="IPR025904">
    <property type="entry name" value="Tubulin-like"/>
</dbReference>
<geneLocation type="plasmid" evidence="1 2">
    <name>unnamed2</name>
</geneLocation>
<evidence type="ECO:0000313" key="1">
    <source>
        <dbReference type="EMBL" id="AWU96893.1"/>
    </source>
</evidence>
<proteinExistence type="predicted"/>
<sequence>MGMTSMVEQARFRPTLLVGVGGTGCEIAEGVYARAKAMSAVSAGRLAVIGFDTDANDMSRLQAIGNRNRIQTSSTDTIYQILSKYPEVEQSFCLPREGLPDTLLNMRLLDGAAQIRMLSHLALFTSLKTGAVQNRVGDILSQLGRHDGRMEFDGAINILVTGSLAGATGSGSFLQVALLLRRLAEDRAIKASVRGIFLMPDVFVRGANLPTGQIGNVLANGYASLKELNGAIARAERQRPARNLMYEFGPDMVLRDGEVPFQSVTLVDFENSAGGNLGSSITNYKEMVARAVYQQIFTPIGLRIASVTINDALAKLGAAAASTSNMFSGVGISAVAYPAQEVADYLGLRFALEVLSGDWLRLDRMYIDRVRRHEEQRAAGNLTLQLADQGDAYLEDLDQLALRERIAFFAEIRRGLHPVVANPEGGEDEAPLHVTYLDALLSHLMETFWSTERLRQLRDRPPIDSSVFRARDRLESLVRTNENILDDDLRSAESSLFQRPEDLFVNIIATEDDLAEGDLRPYHLQSYIVKGGPHPVQVRAFLYALRNEAIRRRNQIDVTVFRQRIMAAATVFDEGVAEKHDGSTRGHARILDQSRRYANPGLLDRFTNKSAAFVGRYTSFYNTSVMHIRRYVEASVTAKVLDLLVAEIAALSDAYAGLFTEVGRVLERLGADVDREEQRHAPGAGSFSGNLFINADAEGKRAVWDDLRLRTAGLRQNETANRGLNQAIYRQHRDARKQRRSPGFRELRSLFESSVIDGFAAKTVRTDYASVWNLSIIEAAKREAGRRGTDWRARIKEAVDIVASQAEPFLTFDDQGRGQRIIFWAVSPTVKEEYNDDAEFDALFTLKQGEQPLVLPECSKHELLCVNHRVNLELRHLAKLNPGGLPSANVNETPRGRYFGAYADRVGRLIDEEITSRALGSDRRYTSTVTPHIHRDWHRGGRLPEIFPEIQQKEQLDSARAFIVALGLGLIQRESDYGRAVANFSTIGRVPHGGLRGRLAETSRLWDILNAFEQRADIVRASLDAWSAEKGALLPGSDMNALTPVDEVCGVGTVLHILEIGRERQEIEQREFACANLFAARRILLSEIADAVLGHLEPLGRDAVVADLETRSWEQGFAAFLAQGTREETARSLRQVHDGAVAGLQKAWAPA</sequence>
<protein>
    <recommendedName>
        <fullName evidence="3">Tubulin-like protein</fullName>
    </recommendedName>
</protein>
<keyword evidence="1" id="KW-0614">Plasmid</keyword>
<evidence type="ECO:0000313" key="2">
    <source>
        <dbReference type="Proteomes" id="UP000249605"/>
    </source>
</evidence>
<evidence type="ECO:0008006" key="3">
    <source>
        <dbReference type="Google" id="ProtNLM"/>
    </source>
</evidence>
<reference evidence="1 2" key="1">
    <citation type="submission" date="2018-06" db="EMBL/GenBank/DDBJ databases">
        <title>Complete genome sequencing of Azospirillum sp. M2T2B2.</title>
        <authorList>
            <person name="Heo J."/>
            <person name="Kim S.-J."/>
            <person name="Kwon S.-W."/>
            <person name="Anandham R."/>
        </authorList>
    </citation>
    <scope>NUCLEOTIDE SEQUENCE [LARGE SCALE GENOMIC DNA]</scope>
    <source>
        <strain evidence="1 2">M2T2B2</strain>
        <plasmid evidence="1 2">unnamed2</plasmid>
    </source>
</reference>
<dbReference type="OrthoDB" id="174139at2"/>
<dbReference type="KEGG" id="azm:DM194_21750"/>
<accession>A0A2U9SDG7</accession>
<dbReference type="Proteomes" id="UP000249605">
    <property type="component" value="Plasmid unnamed2"/>
</dbReference>
<dbReference type="AlphaFoldDB" id="A0A2U9SDG7"/>
<gene>
    <name evidence="1" type="ORF">DM194_21750</name>
</gene>
<dbReference type="InterPro" id="IPR036525">
    <property type="entry name" value="Tubulin/FtsZ_GTPase_sf"/>
</dbReference>
<keyword evidence="2" id="KW-1185">Reference proteome</keyword>